<dbReference type="InterPro" id="IPR053203">
    <property type="entry name" value="Cisplatin_resist-associated"/>
</dbReference>
<proteinExistence type="predicted"/>
<evidence type="ECO:0000313" key="2">
    <source>
        <dbReference type="EMBL" id="PIL27393.1"/>
    </source>
</evidence>
<feature type="region of interest" description="Disordered" evidence="1">
    <location>
        <begin position="1"/>
        <end position="48"/>
    </location>
</feature>
<name>A0A2G8S0U5_9APHY</name>
<feature type="region of interest" description="Disordered" evidence="1">
    <location>
        <begin position="192"/>
        <end position="239"/>
    </location>
</feature>
<accession>A0A2G8S0U5</accession>
<feature type="region of interest" description="Disordered" evidence="1">
    <location>
        <begin position="67"/>
        <end position="151"/>
    </location>
</feature>
<dbReference type="Proteomes" id="UP000230002">
    <property type="component" value="Unassembled WGS sequence"/>
</dbReference>
<dbReference type="STRING" id="1077348.A0A2G8S0U5"/>
<reference evidence="2 3" key="1">
    <citation type="journal article" date="2015" name="Sci. Rep.">
        <title>Chromosome-level genome map provides insights into diverse defense mechanisms in the medicinal fungus Ganoderma sinense.</title>
        <authorList>
            <person name="Zhu Y."/>
            <person name="Xu J."/>
            <person name="Sun C."/>
            <person name="Zhou S."/>
            <person name="Xu H."/>
            <person name="Nelson D.R."/>
            <person name="Qian J."/>
            <person name="Song J."/>
            <person name="Luo H."/>
            <person name="Xiang L."/>
            <person name="Li Y."/>
            <person name="Xu Z."/>
            <person name="Ji A."/>
            <person name="Wang L."/>
            <person name="Lu S."/>
            <person name="Hayward A."/>
            <person name="Sun W."/>
            <person name="Li X."/>
            <person name="Schwartz D.C."/>
            <person name="Wang Y."/>
            <person name="Chen S."/>
        </authorList>
    </citation>
    <scope>NUCLEOTIDE SEQUENCE [LARGE SCALE GENOMIC DNA]</scope>
    <source>
        <strain evidence="2 3">ZZ0214-1</strain>
    </source>
</reference>
<evidence type="ECO:0000313" key="3">
    <source>
        <dbReference type="Proteomes" id="UP000230002"/>
    </source>
</evidence>
<dbReference type="PANTHER" id="PTHR34693">
    <property type="entry name" value="PROTEIN PAR32"/>
    <property type="match status" value="1"/>
</dbReference>
<keyword evidence="3" id="KW-1185">Reference proteome</keyword>
<organism evidence="2 3">
    <name type="scientific">Ganoderma sinense ZZ0214-1</name>
    <dbReference type="NCBI Taxonomy" id="1077348"/>
    <lineage>
        <taxon>Eukaryota</taxon>
        <taxon>Fungi</taxon>
        <taxon>Dikarya</taxon>
        <taxon>Basidiomycota</taxon>
        <taxon>Agaricomycotina</taxon>
        <taxon>Agaricomycetes</taxon>
        <taxon>Polyporales</taxon>
        <taxon>Polyporaceae</taxon>
        <taxon>Ganoderma</taxon>
    </lineage>
</organism>
<evidence type="ECO:0000256" key="1">
    <source>
        <dbReference type="SAM" id="MobiDB-lite"/>
    </source>
</evidence>
<feature type="compositionally biased region" description="Basic and acidic residues" evidence="1">
    <location>
        <begin position="126"/>
        <end position="136"/>
    </location>
</feature>
<dbReference type="InterPro" id="IPR022024">
    <property type="entry name" value="DUF3602"/>
</dbReference>
<feature type="region of interest" description="Disordered" evidence="1">
    <location>
        <begin position="260"/>
        <end position="374"/>
    </location>
</feature>
<dbReference type="PANTHER" id="PTHR34693:SF1">
    <property type="entry name" value="PROTEIN PAR32"/>
    <property type="match status" value="1"/>
</dbReference>
<protein>
    <submittedName>
        <fullName evidence="2">Uncharacterized protein</fullName>
    </submittedName>
</protein>
<comment type="caution">
    <text evidence="2">The sequence shown here is derived from an EMBL/GenBank/DDBJ whole genome shotgun (WGS) entry which is preliminary data.</text>
</comment>
<dbReference type="AlphaFoldDB" id="A0A2G8S0U5"/>
<feature type="compositionally biased region" description="Basic and acidic residues" evidence="1">
    <location>
        <begin position="70"/>
        <end position="91"/>
    </location>
</feature>
<gene>
    <name evidence="2" type="ORF">GSI_10541</name>
</gene>
<dbReference type="OrthoDB" id="2537432at2759"/>
<sequence length="374" mass="39824">MLKRQDSKDSGSPTFRRPSWTGALGARLGMRRESALDEQSIASEETYGTMVDGASLESLKQAFGVMVGGRKRDDPDSPSSFDRRSVSRGREAFSSGRGGIGNIRRPSVEAASPPRGSGGEPLSPVRGREARVDPERAQSTGRGGMGNIRSGSRARNISLIPENHPQTASLVSDHAASVAEYERAVLERSEEAANARARSSGRGGIGNIKSGDNSHSRSRSRAPMTSIGRGGAGNIQTNINTDTELLVQLDDEERLKYAHDEGVHSTGRGGRANLTSKHTPPLESVSAHPYEFETTGRGGVGNMIRSRSSSREPDQSRSRSASRTPSKDRASSLARILNRVGLHSPREGEGSESPHGMSSVTELTEPSAAARASE</sequence>
<dbReference type="Pfam" id="PF12223">
    <property type="entry name" value="DUF3602"/>
    <property type="match status" value="2"/>
</dbReference>
<dbReference type="EMBL" id="AYKW01000034">
    <property type="protein sequence ID" value="PIL27393.1"/>
    <property type="molecule type" value="Genomic_DNA"/>
</dbReference>